<accession>X0ZMR3</accession>
<dbReference type="EMBL" id="BART01004979">
    <property type="protein sequence ID" value="GAG59377.1"/>
    <property type="molecule type" value="Genomic_DNA"/>
</dbReference>
<sequence>MASLVSEADLVGRRCMTKPNTAEAAVAFLVALALSGPANAETFTLAELDAGQAFRVGTLEFSDWNFDEIFSTADPSVVTVETIDDPLQPGFTVYS</sequence>
<evidence type="ECO:0000313" key="1">
    <source>
        <dbReference type="EMBL" id="GAG59377.1"/>
    </source>
</evidence>
<gene>
    <name evidence="1" type="ORF">S01H4_11970</name>
</gene>
<name>X0ZMR3_9ZZZZ</name>
<dbReference type="AlphaFoldDB" id="X0ZMR3"/>
<reference evidence="1" key="1">
    <citation type="journal article" date="2014" name="Front. Microbiol.">
        <title>High frequency of phylogenetically diverse reductive dehalogenase-homologous genes in deep subseafloor sedimentary metagenomes.</title>
        <authorList>
            <person name="Kawai M."/>
            <person name="Futagami T."/>
            <person name="Toyoda A."/>
            <person name="Takaki Y."/>
            <person name="Nishi S."/>
            <person name="Hori S."/>
            <person name="Arai W."/>
            <person name="Tsubouchi T."/>
            <person name="Morono Y."/>
            <person name="Uchiyama I."/>
            <person name="Ito T."/>
            <person name="Fujiyama A."/>
            <person name="Inagaki F."/>
            <person name="Takami H."/>
        </authorList>
    </citation>
    <scope>NUCLEOTIDE SEQUENCE</scope>
    <source>
        <strain evidence="1">Expedition CK06-06</strain>
    </source>
</reference>
<comment type="caution">
    <text evidence="1">The sequence shown here is derived from an EMBL/GenBank/DDBJ whole genome shotgun (WGS) entry which is preliminary data.</text>
</comment>
<organism evidence="1">
    <name type="scientific">marine sediment metagenome</name>
    <dbReference type="NCBI Taxonomy" id="412755"/>
    <lineage>
        <taxon>unclassified sequences</taxon>
        <taxon>metagenomes</taxon>
        <taxon>ecological metagenomes</taxon>
    </lineage>
</organism>
<proteinExistence type="predicted"/>
<protein>
    <submittedName>
        <fullName evidence="1">Uncharacterized protein</fullName>
    </submittedName>
</protein>